<feature type="transmembrane region" description="Helical" evidence="9">
    <location>
        <begin position="51"/>
        <end position="69"/>
    </location>
</feature>
<protein>
    <submittedName>
        <fullName evidence="12">ABC transporter</fullName>
    </submittedName>
</protein>
<feature type="domain" description="ABC transmembrane type-1" evidence="11">
    <location>
        <begin position="16"/>
        <end position="298"/>
    </location>
</feature>
<sequence>MKKIFKYLKKYKLLIFFAFFCMIAGIILDMINPYLMKIMVDDVLIGNKRNLLKTVLLGIAGISLSRALLGYLREFTFDYIGGKVQGNIRKDLFKHIQSLHFGFFDKMNTGELMSRIGNDIDNIWSLVGFGMGLLIENILYFITASSIIFFLNWKLALISLLTTPLIAYLAFEFEKKIGEAFEKISDQNAEINTTAQENISGVRLVKAFTREKYEIKKFLTMNEKNYDLNVEKLRIWGRYFPLIEFLSDLSVVLVVVFGGMMVIGEKLSIGTLISFSQYIWMLIWPMREIGWLFNMFSESKASAKKINKIFDTKPEIFLNKETNNLNKETFKGHVIFKNVSFKYEDEYILKNINLEAKPGNTIAIMGPTGSGKTTLINLISRFYEVSEGEITFDGYNVKDIPLNILRKNIANVFQDNFLFSESVKENIKFVNKNESINEAIKLSCSNFVYNLKEKENTIIGERGIGLSGGQKQRLTIARAFNKNSKVLILDDATSALDMDTEFELLKNLKKLPNKVTTFIIGHRISAVKNADEIIFIENGEIVERGTHDELLQKKGKYYEIYEQQFKDFKEIKEVL</sequence>
<accession>A0A7G1G5Q0</accession>
<dbReference type="GO" id="GO:0005886">
    <property type="term" value="C:plasma membrane"/>
    <property type="evidence" value="ECO:0007669"/>
    <property type="project" value="UniProtKB-SubCell"/>
</dbReference>
<dbReference type="PROSITE" id="PS00211">
    <property type="entry name" value="ABC_TRANSPORTER_1"/>
    <property type="match status" value="1"/>
</dbReference>
<evidence type="ECO:0000256" key="9">
    <source>
        <dbReference type="SAM" id="Phobius"/>
    </source>
</evidence>
<dbReference type="InterPro" id="IPR039421">
    <property type="entry name" value="Type_1_exporter"/>
</dbReference>
<dbReference type="KEGG" id="ocy:OSSY52_20610"/>
<dbReference type="SMART" id="SM00382">
    <property type="entry name" value="AAA"/>
    <property type="match status" value="1"/>
</dbReference>
<keyword evidence="5" id="KW-0547">Nucleotide-binding</keyword>
<dbReference type="GO" id="GO:0016887">
    <property type="term" value="F:ATP hydrolysis activity"/>
    <property type="evidence" value="ECO:0007669"/>
    <property type="project" value="InterPro"/>
</dbReference>
<feature type="domain" description="ABC transporter" evidence="10">
    <location>
        <begin position="334"/>
        <end position="563"/>
    </location>
</feature>
<evidence type="ECO:0000256" key="6">
    <source>
        <dbReference type="ARBA" id="ARBA00022840"/>
    </source>
</evidence>
<evidence type="ECO:0000259" key="11">
    <source>
        <dbReference type="PROSITE" id="PS50929"/>
    </source>
</evidence>
<evidence type="ECO:0000313" key="13">
    <source>
        <dbReference type="Proteomes" id="UP000516361"/>
    </source>
</evidence>
<dbReference type="InterPro" id="IPR003439">
    <property type="entry name" value="ABC_transporter-like_ATP-bd"/>
</dbReference>
<dbReference type="InterPro" id="IPR003593">
    <property type="entry name" value="AAA+_ATPase"/>
</dbReference>
<dbReference type="SUPFAM" id="SSF52540">
    <property type="entry name" value="P-loop containing nucleoside triphosphate hydrolases"/>
    <property type="match status" value="1"/>
</dbReference>
<dbReference type="FunFam" id="1.20.1560.10:FF:000011">
    <property type="entry name" value="Multidrug ABC transporter ATP-binding protein"/>
    <property type="match status" value="1"/>
</dbReference>
<keyword evidence="2" id="KW-0813">Transport</keyword>
<dbReference type="Pfam" id="PF00664">
    <property type="entry name" value="ABC_membrane"/>
    <property type="match status" value="1"/>
</dbReference>
<organism evidence="12 13">
    <name type="scientific">Tepiditoga spiralis</name>
    <dbReference type="NCBI Taxonomy" id="2108365"/>
    <lineage>
        <taxon>Bacteria</taxon>
        <taxon>Thermotogati</taxon>
        <taxon>Thermotogota</taxon>
        <taxon>Thermotogae</taxon>
        <taxon>Petrotogales</taxon>
        <taxon>Petrotogaceae</taxon>
        <taxon>Tepiditoga</taxon>
    </lineage>
</organism>
<keyword evidence="4 9" id="KW-0812">Transmembrane</keyword>
<dbReference type="Gene3D" id="3.40.50.300">
    <property type="entry name" value="P-loop containing nucleotide triphosphate hydrolases"/>
    <property type="match status" value="1"/>
</dbReference>
<evidence type="ECO:0000256" key="4">
    <source>
        <dbReference type="ARBA" id="ARBA00022692"/>
    </source>
</evidence>
<dbReference type="CDD" id="cd18542">
    <property type="entry name" value="ABC_6TM_YknU_like"/>
    <property type="match status" value="1"/>
</dbReference>
<keyword evidence="6" id="KW-0067">ATP-binding</keyword>
<dbReference type="FunCoup" id="A0A7G1G5Q0">
    <property type="interactions" value="257"/>
</dbReference>
<evidence type="ECO:0000313" key="12">
    <source>
        <dbReference type="EMBL" id="BBE31920.1"/>
    </source>
</evidence>
<dbReference type="PROSITE" id="PS50893">
    <property type="entry name" value="ABC_TRANSPORTER_2"/>
    <property type="match status" value="1"/>
</dbReference>
<keyword evidence="3" id="KW-1003">Cell membrane</keyword>
<dbReference type="InterPro" id="IPR011527">
    <property type="entry name" value="ABC1_TM_dom"/>
</dbReference>
<evidence type="ECO:0000256" key="8">
    <source>
        <dbReference type="ARBA" id="ARBA00023136"/>
    </source>
</evidence>
<dbReference type="PANTHER" id="PTHR43394">
    <property type="entry name" value="ATP-DEPENDENT PERMEASE MDL1, MITOCHONDRIAL"/>
    <property type="match status" value="1"/>
</dbReference>
<dbReference type="Proteomes" id="UP000516361">
    <property type="component" value="Chromosome"/>
</dbReference>
<evidence type="ECO:0000259" key="10">
    <source>
        <dbReference type="PROSITE" id="PS50893"/>
    </source>
</evidence>
<dbReference type="Pfam" id="PF00005">
    <property type="entry name" value="ABC_tran"/>
    <property type="match status" value="1"/>
</dbReference>
<dbReference type="GO" id="GO:0015421">
    <property type="term" value="F:ABC-type oligopeptide transporter activity"/>
    <property type="evidence" value="ECO:0007669"/>
    <property type="project" value="TreeGrafter"/>
</dbReference>
<dbReference type="EMBL" id="AP018712">
    <property type="protein sequence ID" value="BBE31920.1"/>
    <property type="molecule type" value="Genomic_DNA"/>
</dbReference>
<dbReference type="RefSeq" id="WP_190614785.1">
    <property type="nucleotide sequence ID" value="NZ_AP018712.1"/>
</dbReference>
<dbReference type="InterPro" id="IPR017871">
    <property type="entry name" value="ABC_transporter-like_CS"/>
</dbReference>
<gene>
    <name evidence="12" type="ORF">OSSY52_20610</name>
</gene>
<dbReference type="FunFam" id="3.40.50.300:FF:000221">
    <property type="entry name" value="Multidrug ABC transporter ATP-binding protein"/>
    <property type="match status" value="1"/>
</dbReference>
<dbReference type="PANTHER" id="PTHR43394:SF1">
    <property type="entry name" value="ATP-BINDING CASSETTE SUB-FAMILY B MEMBER 10, MITOCHONDRIAL"/>
    <property type="match status" value="1"/>
</dbReference>
<dbReference type="SUPFAM" id="SSF90123">
    <property type="entry name" value="ABC transporter transmembrane region"/>
    <property type="match status" value="1"/>
</dbReference>
<comment type="subcellular location">
    <subcellularLocation>
        <location evidence="1">Cell membrane</location>
        <topology evidence="1">Multi-pass membrane protein</topology>
    </subcellularLocation>
</comment>
<feature type="transmembrane region" description="Helical" evidence="9">
    <location>
        <begin position="148"/>
        <end position="171"/>
    </location>
</feature>
<feature type="transmembrane region" description="Helical" evidence="9">
    <location>
        <begin position="123"/>
        <end position="142"/>
    </location>
</feature>
<evidence type="ECO:0000256" key="5">
    <source>
        <dbReference type="ARBA" id="ARBA00022741"/>
    </source>
</evidence>
<feature type="transmembrane region" description="Helical" evidence="9">
    <location>
        <begin position="242"/>
        <end position="263"/>
    </location>
</feature>
<dbReference type="InterPro" id="IPR036640">
    <property type="entry name" value="ABC1_TM_sf"/>
</dbReference>
<keyword evidence="7 9" id="KW-1133">Transmembrane helix</keyword>
<dbReference type="InterPro" id="IPR027417">
    <property type="entry name" value="P-loop_NTPase"/>
</dbReference>
<evidence type="ECO:0000256" key="3">
    <source>
        <dbReference type="ARBA" id="ARBA00022475"/>
    </source>
</evidence>
<reference evidence="12 13" key="1">
    <citation type="submission" date="2018-06" db="EMBL/GenBank/DDBJ databases">
        <title>Genome sequencing of Oceanotoga sp. sy52.</title>
        <authorList>
            <person name="Mori K."/>
        </authorList>
    </citation>
    <scope>NUCLEOTIDE SEQUENCE [LARGE SCALE GENOMIC DNA]</scope>
    <source>
        <strain evidence="13">sy52</strain>
    </source>
</reference>
<evidence type="ECO:0000256" key="2">
    <source>
        <dbReference type="ARBA" id="ARBA00022448"/>
    </source>
</evidence>
<name>A0A7G1G5Q0_9BACT</name>
<proteinExistence type="predicted"/>
<dbReference type="AlphaFoldDB" id="A0A7G1G5Q0"/>
<keyword evidence="13" id="KW-1185">Reference proteome</keyword>
<keyword evidence="8 9" id="KW-0472">Membrane</keyword>
<feature type="transmembrane region" description="Helical" evidence="9">
    <location>
        <begin position="12"/>
        <end position="31"/>
    </location>
</feature>
<evidence type="ECO:0000256" key="1">
    <source>
        <dbReference type="ARBA" id="ARBA00004651"/>
    </source>
</evidence>
<dbReference type="Gene3D" id="1.20.1560.10">
    <property type="entry name" value="ABC transporter type 1, transmembrane domain"/>
    <property type="match status" value="1"/>
</dbReference>
<dbReference type="InParanoid" id="A0A7G1G5Q0"/>
<dbReference type="GO" id="GO:0005524">
    <property type="term" value="F:ATP binding"/>
    <property type="evidence" value="ECO:0007669"/>
    <property type="project" value="UniProtKB-KW"/>
</dbReference>
<evidence type="ECO:0000256" key="7">
    <source>
        <dbReference type="ARBA" id="ARBA00022989"/>
    </source>
</evidence>
<dbReference type="PROSITE" id="PS50929">
    <property type="entry name" value="ABC_TM1F"/>
    <property type="match status" value="1"/>
</dbReference>